<dbReference type="InterPro" id="IPR036397">
    <property type="entry name" value="RNaseH_sf"/>
</dbReference>
<proteinExistence type="predicted"/>
<dbReference type="GO" id="GO:0042575">
    <property type="term" value="C:DNA polymerase complex"/>
    <property type="evidence" value="ECO:0007669"/>
    <property type="project" value="UniProtKB-ARBA"/>
</dbReference>
<dbReference type="GO" id="GO:0006310">
    <property type="term" value="P:DNA recombination"/>
    <property type="evidence" value="ECO:0007669"/>
    <property type="project" value="UniProtKB-KW"/>
</dbReference>
<keyword evidence="1" id="KW-0540">Nuclease</keyword>
<evidence type="ECO:0000256" key="3">
    <source>
        <dbReference type="ARBA" id="ARBA00022759"/>
    </source>
</evidence>
<keyword evidence="8" id="KW-0239">DNA-directed DNA polymerase</keyword>
<keyword evidence="8" id="KW-0548">Nucleotidyltransferase</keyword>
<dbReference type="InterPro" id="IPR001584">
    <property type="entry name" value="Integrase_cat-core"/>
</dbReference>
<keyword evidence="13" id="KW-1185">Reference proteome</keyword>
<keyword evidence="3" id="KW-0255">Endonuclease</keyword>
<dbReference type="GO" id="GO:0016787">
    <property type="term" value="F:hydrolase activity"/>
    <property type="evidence" value="ECO:0007669"/>
    <property type="project" value="UniProtKB-KW"/>
</dbReference>
<keyword evidence="9" id="KW-0233">DNA recombination</keyword>
<dbReference type="GO" id="GO:0003676">
    <property type="term" value="F:nucleic acid binding"/>
    <property type="evidence" value="ECO:0007669"/>
    <property type="project" value="InterPro"/>
</dbReference>
<evidence type="ECO:0000256" key="7">
    <source>
        <dbReference type="ARBA" id="ARBA00022918"/>
    </source>
</evidence>
<dbReference type="OrthoDB" id="6628743at2759"/>
<gene>
    <name evidence="12" type="ORF">NTEN_LOCUS12125</name>
</gene>
<dbReference type="InterPro" id="IPR039537">
    <property type="entry name" value="Retrotran_Ty1/copia-like"/>
</dbReference>
<accession>A0A6H5GUV6</accession>
<dbReference type="SUPFAM" id="SSF53098">
    <property type="entry name" value="Ribonuclease H-like"/>
    <property type="match status" value="1"/>
</dbReference>
<dbReference type="InterPro" id="IPR012337">
    <property type="entry name" value="RNaseH-like_sf"/>
</dbReference>
<evidence type="ECO:0000259" key="11">
    <source>
        <dbReference type="PROSITE" id="PS50994"/>
    </source>
</evidence>
<evidence type="ECO:0000256" key="2">
    <source>
        <dbReference type="ARBA" id="ARBA00022723"/>
    </source>
</evidence>
<name>A0A6H5GUV6_9HEMI</name>
<dbReference type="SUPFAM" id="SSF56672">
    <property type="entry name" value="DNA/RNA polymerases"/>
    <property type="match status" value="1"/>
</dbReference>
<keyword evidence="6" id="KW-0229">DNA integration</keyword>
<dbReference type="PROSITE" id="PS50994">
    <property type="entry name" value="INTEGRASE"/>
    <property type="match status" value="1"/>
</dbReference>
<dbReference type="PANTHER" id="PTHR42648">
    <property type="entry name" value="TRANSPOSASE, PUTATIVE-RELATED"/>
    <property type="match status" value="1"/>
</dbReference>
<dbReference type="InterPro" id="IPR043502">
    <property type="entry name" value="DNA/RNA_pol_sf"/>
</dbReference>
<dbReference type="GO" id="GO:0004519">
    <property type="term" value="F:endonuclease activity"/>
    <property type="evidence" value="ECO:0007669"/>
    <property type="project" value="UniProtKB-KW"/>
</dbReference>
<keyword evidence="4" id="KW-0378">Hydrolase</keyword>
<protein>
    <recommendedName>
        <fullName evidence="11">Integrase catalytic domain-containing protein</fullName>
    </recommendedName>
</protein>
<keyword evidence="7" id="KW-0695">RNA-directed DNA polymerase</keyword>
<dbReference type="GO" id="GO:0015074">
    <property type="term" value="P:DNA integration"/>
    <property type="evidence" value="ECO:0007669"/>
    <property type="project" value="UniProtKB-KW"/>
</dbReference>
<dbReference type="Pfam" id="PF00665">
    <property type="entry name" value="rve"/>
    <property type="match status" value="1"/>
</dbReference>
<reference evidence="12 13" key="1">
    <citation type="submission" date="2020-02" db="EMBL/GenBank/DDBJ databases">
        <authorList>
            <person name="Ferguson B K."/>
        </authorList>
    </citation>
    <scope>NUCLEOTIDE SEQUENCE [LARGE SCALE GENOMIC DNA]</scope>
</reference>
<feature type="non-terminal residue" evidence="12">
    <location>
        <position position="588"/>
    </location>
</feature>
<evidence type="ECO:0000256" key="6">
    <source>
        <dbReference type="ARBA" id="ARBA00022908"/>
    </source>
</evidence>
<dbReference type="GO" id="GO:0003887">
    <property type="term" value="F:DNA-directed DNA polymerase activity"/>
    <property type="evidence" value="ECO:0007669"/>
    <property type="project" value="UniProtKB-KW"/>
</dbReference>
<evidence type="ECO:0000256" key="5">
    <source>
        <dbReference type="ARBA" id="ARBA00022842"/>
    </source>
</evidence>
<organism evidence="12 13">
    <name type="scientific">Nesidiocoris tenuis</name>
    <dbReference type="NCBI Taxonomy" id="355587"/>
    <lineage>
        <taxon>Eukaryota</taxon>
        <taxon>Metazoa</taxon>
        <taxon>Ecdysozoa</taxon>
        <taxon>Arthropoda</taxon>
        <taxon>Hexapoda</taxon>
        <taxon>Insecta</taxon>
        <taxon>Pterygota</taxon>
        <taxon>Neoptera</taxon>
        <taxon>Paraneoptera</taxon>
        <taxon>Hemiptera</taxon>
        <taxon>Heteroptera</taxon>
        <taxon>Panheteroptera</taxon>
        <taxon>Cimicomorpha</taxon>
        <taxon>Miridae</taxon>
        <taxon>Dicyphina</taxon>
        <taxon>Nesidiocoris</taxon>
    </lineage>
</organism>
<dbReference type="Gene3D" id="3.30.420.10">
    <property type="entry name" value="Ribonuclease H-like superfamily/Ribonuclease H"/>
    <property type="match status" value="1"/>
</dbReference>
<keyword evidence="5" id="KW-0460">Magnesium</keyword>
<dbReference type="PANTHER" id="PTHR42648:SF11">
    <property type="entry name" value="TRANSPOSON TY4-P GAG-POL POLYPROTEIN"/>
    <property type="match status" value="1"/>
</dbReference>
<evidence type="ECO:0000256" key="1">
    <source>
        <dbReference type="ARBA" id="ARBA00022722"/>
    </source>
</evidence>
<dbReference type="Pfam" id="PF25597">
    <property type="entry name" value="SH3_retrovirus"/>
    <property type="match status" value="1"/>
</dbReference>
<evidence type="ECO:0000256" key="4">
    <source>
        <dbReference type="ARBA" id="ARBA00022801"/>
    </source>
</evidence>
<evidence type="ECO:0000256" key="10">
    <source>
        <dbReference type="SAM" id="MobiDB-lite"/>
    </source>
</evidence>
<dbReference type="EMBL" id="CADCXU010018104">
    <property type="protein sequence ID" value="CAB0006648.1"/>
    <property type="molecule type" value="Genomic_DNA"/>
</dbReference>
<feature type="region of interest" description="Disordered" evidence="10">
    <location>
        <begin position="247"/>
        <end position="267"/>
    </location>
</feature>
<dbReference type="AlphaFoldDB" id="A0A6H5GUV6"/>
<dbReference type="Proteomes" id="UP000479000">
    <property type="component" value="Unassembled WGS sequence"/>
</dbReference>
<evidence type="ECO:0000313" key="13">
    <source>
        <dbReference type="Proteomes" id="UP000479000"/>
    </source>
</evidence>
<feature type="domain" description="Integrase catalytic" evidence="11">
    <location>
        <begin position="1"/>
        <end position="151"/>
    </location>
</feature>
<dbReference type="CDD" id="cd09272">
    <property type="entry name" value="RNase_HI_RT_Ty1"/>
    <property type="match status" value="1"/>
</dbReference>
<dbReference type="GO" id="GO:0046872">
    <property type="term" value="F:metal ion binding"/>
    <property type="evidence" value="ECO:0007669"/>
    <property type="project" value="UniProtKB-KW"/>
</dbReference>
<sequence length="588" mass="67591">MRVKSIGGAAYFITFIDDATRWCEVMFLKKKSEALEAFKIFKNKVEKKTGKTIKCLQSDNGLEYKNKLFNEFLEAEGISRRLTVVETPQQNGISERKNRTLVETARCMMISANMAPAFWAEAVNTANYIRNRCKSRSIDGKIPYELWTGQRTNVGYFKTFGCIGYALEKRKNRGKFDSKTNRCVFLGYSEETKGFKVWYPDQRKVGFTRDVKFLNKFGCENEQFREFIEVKSNEDTTENKMVEIEFHQKQPRARTQRTEEEETSGNLNLQSDSETTEQILPNTNENFLEQTEVFTNDETENPEIEQVETTNNEERREKNVIPEAPILRRSKRVAKKKVFDCCVIGTEIQCEPAGEVKLKEALSGPNEEEMQRIPYQNGIGALMYLSTSTRPDISHTISSLSQFNTNYSKEHWSAVKRVFRYVQGTQNYALTYSRSEKSELQGYVDADWGSCVEDRRSYTGYVFLYAGGAISWEARKQKTVALSSTEAEYMAMTEATKEAICLKNLLADLNVIKPEEPVSLKNDNRGAQELARNPVYHSRTKHIDIRHHVVREAVEEKKIVLQHTPTEEMTADILTKALPGPRHTLLLS</sequence>
<dbReference type="InterPro" id="IPR057670">
    <property type="entry name" value="SH3_retrovirus"/>
</dbReference>
<evidence type="ECO:0000256" key="8">
    <source>
        <dbReference type="ARBA" id="ARBA00022932"/>
    </source>
</evidence>
<evidence type="ECO:0000256" key="9">
    <source>
        <dbReference type="ARBA" id="ARBA00023172"/>
    </source>
</evidence>
<evidence type="ECO:0000313" key="12">
    <source>
        <dbReference type="EMBL" id="CAB0006648.1"/>
    </source>
</evidence>
<keyword evidence="8" id="KW-0808">Transferase</keyword>
<dbReference type="GO" id="GO:0003964">
    <property type="term" value="F:RNA-directed DNA polymerase activity"/>
    <property type="evidence" value="ECO:0007669"/>
    <property type="project" value="UniProtKB-KW"/>
</dbReference>
<keyword evidence="2" id="KW-0479">Metal-binding</keyword>